<name>A0A809S9Q3_9PROT</name>
<feature type="domain" description="Zinc finger CHCC-type" evidence="1">
    <location>
        <begin position="32"/>
        <end position="55"/>
    </location>
</feature>
<accession>A0A809S9Q3</accession>
<evidence type="ECO:0000313" key="2">
    <source>
        <dbReference type="EMBL" id="BBP01433.1"/>
    </source>
</evidence>
<gene>
    <name evidence="2" type="ORF">SFSGTM_21410</name>
</gene>
<evidence type="ECO:0000259" key="1">
    <source>
        <dbReference type="Pfam" id="PF10276"/>
    </source>
</evidence>
<keyword evidence="2" id="KW-0863">Zinc-finger</keyword>
<keyword evidence="2" id="KW-0479">Metal-binding</keyword>
<evidence type="ECO:0000313" key="3">
    <source>
        <dbReference type="Proteomes" id="UP000463939"/>
    </source>
</evidence>
<dbReference type="EMBL" id="AP021881">
    <property type="protein sequence ID" value="BBP01433.1"/>
    <property type="molecule type" value="Genomic_DNA"/>
</dbReference>
<keyword evidence="3" id="KW-1185">Reference proteome</keyword>
<organism evidence="2 3">
    <name type="scientific">Sulfuriferula nivalis</name>
    <dbReference type="NCBI Taxonomy" id="2675298"/>
    <lineage>
        <taxon>Bacteria</taxon>
        <taxon>Pseudomonadati</taxon>
        <taxon>Pseudomonadota</taxon>
        <taxon>Betaproteobacteria</taxon>
        <taxon>Nitrosomonadales</taxon>
        <taxon>Sulfuricellaceae</taxon>
        <taxon>Sulfuriferula</taxon>
    </lineage>
</organism>
<dbReference type="GO" id="GO:0008270">
    <property type="term" value="F:zinc ion binding"/>
    <property type="evidence" value="ECO:0007669"/>
    <property type="project" value="UniProtKB-KW"/>
</dbReference>
<keyword evidence="2" id="KW-0862">Zinc</keyword>
<reference evidence="3" key="1">
    <citation type="submission" date="2019-11" db="EMBL/GenBank/DDBJ databases">
        <title>Isolation and characterization of a novel species in the genus Sulfuriferula.</title>
        <authorList>
            <person name="Mochizuki J."/>
            <person name="Kojima H."/>
            <person name="Fukui M."/>
        </authorList>
    </citation>
    <scope>NUCLEOTIDE SEQUENCE [LARGE SCALE GENOMIC DNA]</scope>
    <source>
        <strain evidence="3">SGTM</strain>
    </source>
</reference>
<dbReference type="Gene3D" id="2.60.260.40">
    <property type="entry name" value="q5lls5 like domains"/>
    <property type="match status" value="1"/>
</dbReference>
<dbReference type="KEGG" id="sniv:SFSGTM_21410"/>
<sequence>MAQHDNTERFIEVGAEDLPLHCPTPEMIAWNSHPRVFLDVVDTGEALCPYCGTTFKLKAGTVVHGH</sequence>
<dbReference type="AlphaFoldDB" id="A0A809S9Q3"/>
<dbReference type="Pfam" id="PF10276">
    <property type="entry name" value="zf-CHCC"/>
    <property type="match status" value="1"/>
</dbReference>
<dbReference type="RefSeq" id="WP_162085215.1">
    <property type="nucleotide sequence ID" value="NZ_AP021881.1"/>
</dbReference>
<proteinExistence type="predicted"/>
<dbReference type="Proteomes" id="UP000463939">
    <property type="component" value="Chromosome"/>
</dbReference>
<dbReference type="InterPro" id="IPR019401">
    <property type="entry name" value="Znf_CHCC"/>
</dbReference>
<protein>
    <submittedName>
        <fullName evidence="2">Zinc-finger domain-containing protein</fullName>
    </submittedName>
</protein>